<feature type="compositionally biased region" description="Polar residues" evidence="1">
    <location>
        <begin position="48"/>
        <end position="67"/>
    </location>
</feature>
<name>A0A5E4FB69_PRUDU</name>
<gene>
    <name evidence="2" type="ORF">ALMOND_2B026851</name>
</gene>
<feature type="region of interest" description="Disordered" evidence="1">
    <location>
        <begin position="30"/>
        <end position="102"/>
    </location>
</feature>
<dbReference type="EMBL" id="CABIKO010000091">
    <property type="protein sequence ID" value="VVA25175.1"/>
    <property type="molecule type" value="Genomic_DNA"/>
</dbReference>
<sequence length="183" mass="20462">MLLRICSLNERYGHKRERCEMKGQPCGVMPGKTNVGKEANPMKDDNGMNKQNNDTVAPEVNDNSGTESLKGPWMHVTPRRKPRNDGEDANGKGSTSKANGSRFDTLRQVDENFGRNGRDANTEHVHNHIRSSFAGNNAKALGPKVWSKSQKAKIADRTSLHDTSIRKIQMQEGVRQQVLVRQK</sequence>
<evidence type="ECO:0000313" key="2">
    <source>
        <dbReference type="EMBL" id="VVA25175.1"/>
    </source>
</evidence>
<dbReference type="InParanoid" id="A0A5E4FB69"/>
<evidence type="ECO:0000313" key="3">
    <source>
        <dbReference type="Proteomes" id="UP000327085"/>
    </source>
</evidence>
<dbReference type="AlphaFoldDB" id="A0A5E4FB69"/>
<organism evidence="2 3">
    <name type="scientific">Prunus dulcis</name>
    <name type="common">Almond</name>
    <name type="synonym">Amygdalus dulcis</name>
    <dbReference type="NCBI Taxonomy" id="3755"/>
    <lineage>
        <taxon>Eukaryota</taxon>
        <taxon>Viridiplantae</taxon>
        <taxon>Streptophyta</taxon>
        <taxon>Embryophyta</taxon>
        <taxon>Tracheophyta</taxon>
        <taxon>Spermatophyta</taxon>
        <taxon>Magnoliopsida</taxon>
        <taxon>eudicotyledons</taxon>
        <taxon>Gunneridae</taxon>
        <taxon>Pentapetalae</taxon>
        <taxon>rosids</taxon>
        <taxon>fabids</taxon>
        <taxon>Rosales</taxon>
        <taxon>Rosaceae</taxon>
        <taxon>Amygdaloideae</taxon>
        <taxon>Amygdaleae</taxon>
        <taxon>Prunus</taxon>
    </lineage>
</organism>
<reference evidence="3" key="1">
    <citation type="journal article" date="2020" name="Plant J.">
        <title>Transposons played a major role in the diversification between the closely related almond and peach genomes: results from the almond genome sequence.</title>
        <authorList>
            <person name="Alioto T."/>
            <person name="Alexiou K.G."/>
            <person name="Bardil A."/>
            <person name="Barteri F."/>
            <person name="Castanera R."/>
            <person name="Cruz F."/>
            <person name="Dhingra A."/>
            <person name="Duval H."/>
            <person name="Fernandez I Marti A."/>
            <person name="Frias L."/>
            <person name="Galan B."/>
            <person name="Garcia J.L."/>
            <person name="Howad W."/>
            <person name="Gomez-Garrido J."/>
            <person name="Gut M."/>
            <person name="Julca I."/>
            <person name="Morata J."/>
            <person name="Puigdomenech P."/>
            <person name="Ribeca P."/>
            <person name="Rubio Cabetas M.J."/>
            <person name="Vlasova A."/>
            <person name="Wirthensohn M."/>
            <person name="Garcia-Mas J."/>
            <person name="Gabaldon T."/>
            <person name="Casacuberta J.M."/>
            <person name="Arus P."/>
        </authorList>
    </citation>
    <scope>NUCLEOTIDE SEQUENCE [LARGE SCALE GENOMIC DNA]</scope>
    <source>
        <strain evidence="3">cv. Texas</strain>
    </source>
</reference>
<protein>
    <submittedName>
        <fullName evidence="2">PREDICTED: LOC110765193 isoform X2</fullName>
    </submittedName>
</protein>
<evidence type="ECO:0000256" key="1">
    <source>
        <dbReference type="SAM" id="MobiDB-lite"/>
    </source>
</evidence>
<proteinExistence type="predicted"/>
<dbReference type="Gramene" id="VVA25175">
    <property type="protein sequence ID" value="VVA25175"/>
    <property type="gene ID" value="Prudul26B026851"/>
</dbReference>
<accession>A0A5E4FB69</accession>
<dbReference type="Proteomes" id="UP000327085">
    <property type="component" value="Chromosome 2"/>
</dbReference>